<reference evidence="1" key="1">
    <citation type="journal article" date="2023" name="Nat. Commun.">
        <title>Diploid and tetraploid genomes of Acorus and the evolution of monocots.</title>
        <authorList>
            <person name="Ma L."/>
            <person name="Liu K.W."/>
            <person name="Li Z."/>
            <person name="Hsiao Y.Y."/>
            <person name="Qi Y."/>
            <person name="Fu T."/>
            <person name="Tang G.D."/>
            <person name="Zhang D."/>
            <person name="Sun W.H."/>
            <person name="Liu D.K."/>
            <person name="Li Y."/>
            <person name="Chen G.Z."/>
            <person name="Liu X.D."/>
            <person name="Liao X.Y."/>
            <person name="Jiang Y.T."/>
            <person name="Yu X."/>
            <person name="Hao Y."/>
            <person name="Huang J."/>
            <person name="Zhao X.W."/>
            <person name="Ke S."/>
            <person name="Chen Y.Y."/>
            <person name="Wu W.L."/>
            <person name="Hsu J.L."/>
            <person name="Lin Y.F."/>
            <person name="Huang M.D."/>
            <person name="Li C.Y."/>
            <person name="Huang L."/>
            <person name="Wang Z.W."/>
            <person name="Zhao X."/>
            <person name="Zhong W.Y."/>
            <person name="Peng D.H."/>
            <person name="Ahmad S."/>
            <person name="Lan S."/>
            <person name="Zhang J.S."/>
            <person name="Tsai W.C."/>
            <person name="Van de Peer Y."/>
            <person name="Liu Z.J."/>
        </authorList>
    </citation>
    <scope>NUCLEOTIDE SEQUENCE</scope>
    <source>
        <strain evidence="1">CP</strain>
    </source>
</reference>
<accession>A0AAV9F7N4</accession>
<comment type="caution">
    <text evidence="1">The sequence shown here is derived from an EMBL/GenBank/DDBJ whole genome shotgun (WGS) entry which is preliminary data.</text>
</comment>
<proteinExistence type="predicted"/>
<sequence>MTRSRARNNHLIDGDRGVQELFRPLWENQQPLREEFRQQTRQTLCEVKVGVNLNTDNRRPGCDRMRAEGFARGQPVAYNGVRRNSHYLPDYEDDLDDESVESEIDEDMANKEVEDVVLSVESENIIGGEQEKLFSYSLVVIPEIEKPLQAFVLQTTCHINMSDFDVIVNNNIATTTVVDLIEKEFKIKKMSLLLPKVQYKDASNKMEEKVLISPIGVYEISTLVGSSIVFTLR</sequence>
<name>A0AAV9F7N4_ACOCL</name>
<evidence type="ECO:0000313" key="2">
    <source>
        <dbReference type="Proteomes" id="UP001180020"/>
    </source>
</evidence>
<evidence type="ECO:0000313" key="1">
    <source>
        <dbReference type="EMBL" id="KAK1320925.1"/>
    </source>
</evidence>
<dbReference type="Proteomes" id="UP001180020">
    <property type="component" value="Unassembled WGS sequence"/>
</dbReference>
<dbReference type="AlphaFoldDB" id="A0AAV9F7N4"/>
<keyword evidence="2" id="KW-1185">Reference proteome</keyword>
<gene>
    <name evidence="1" type="ORF">QJS10_CPA03g00864</name>
</gene>
<protein>
    <submittedName>
        <fullName evidence="1">Uncharacterized protein</fullName>
    </submittedName>
</protein>
<organism evidence="1 2">
    <name type="scientific">Acorus calamus</name>
    <name type="common">Sweet flag</name>
    <dbReference type="NCBI Taxonomy" id="4465"/>
    <lineage>
        <taxon>Eukaryota</taxon>
        <taxon>Viridiplantae</taxon>
        <taxon>Streptophyta</taxon>
        <taxon>Embryophyta</taxon>
        <taxon>Tracheophyta</taxon>
        <taxon>Spermatophyta</taxon>
        <taxon>Magnoliopsida</taxon>
        <taxon>Liliopsida</taxon>
        <taxon>Acoraceae</taxon>
        <taxon>Acorus</taxon>
    </lineage>
</organism>
<dbReference type="EMBL" id="JAUJYO010000003">
    <property type="protein sequence ID" value="KAK1320925.1"/>
    <property type="molecule type" value="Genomic_DNA"/>
</dbReference>
<reference evidence="1" key="2">
    <citation type="submission" date="2023-06" db="EMBL/GenBank/DDBJ databases">
        <authorList>
            <person name="Ma L."/>
            <person name="Liu K.-W."/>
            <person name="Li Z."/>
            <person name="Hsiao Y.-Y."/>
            <person name="Qi Y."/>
            <person name="Fu T."/>
            <person name="Tang G."/>
            <person name="Zhang D."/>
            <person name="Sun W.-H."/>
            <person name="Liu D.-K."/>
            <person name="Li Y."/>
            <person name="Chen G.-Z."/>
            <person name="Liu X.-D."/>
            <person name="Liao X.-Y."/>
            <person name="Jiang Y.-T."/>
            <person name="Yu X."/>
            <person name="Hao Y."/>
            <person name="Huang J."/>
            <person name="Zhao X.-W."/>
            <person name="Ke S."/>
            <person name="Chen Y.-Y."/>
            <person name="Wu W.-L."/>
            <person name="Hsu J.-L."/>
            <person name="Lin Y.-F."/>
            <person name="Huang M.-D."/>
            <person name="Li C.-Y."/>
            <person name="Huang L."/>
            <person name="Wang Z.-W."/>
            <person name="Zhao X."/>
            <person name="Zhong W.-Y."/>
            <person name="Peng D.-H."/>
            <person name="Ahmad S."/>
            <person name="Lan S."/>
            <person name="Zhang J.-S."/>
            <person name="Tsai W.-C."/>
            <person name="Van De Peer Y."/>
            <person name="Liu Z.-J."/>
        </authorList>
    </citation>
    <scope>NUCLEOTIDE SEQUENCE</scope>
    <source>
        <strain evidence="1">CP</strain>
        <tissue evidence="1">Leaves</tissue>
    </source>
</reference>